<gene>
    <name evidence="2" type="ORF">JNB19_00745</name>
</gene>
<organism evidence="2 3">
    <name type="scientific">Capnocytophaga genosp. AHN8471</name>
    <dbReference type="NCBI Taxonomy" id="327574"/>
    <lineage>
        <taxon>Bacteria</taxon>
        <taxon>Pseudomonadati</taxon>
        <taxon>Bacteroidota</taxon>
        <taxon>Flavobacteriia</taxon>
        <taxon>Flavobacteriales</taxon>
        <taxon>Flavobacteriaceae</taxon>
        <taxon>Capnocytophaga</taxon>
    </lineage>
</organism>
<name>A0ABS1YST5_9FLAO</name>
<dbReference type="Proteomes" id="UP000603506">
    <property type="component" value="Unassembled WGS sequence"/>
</dbReference>
<protein>
    <submittedName>
        <fullName evidence="2">Uncharacterized protein</fullName>
    </submittedName>
</protein>
<comment type="caution">
    <text evidence="2">The sequence shown here is derived from an EMBL/GenBank/DDBJ whole genome shotgun (WGS) entry which is preliminary data.</text>
</comment>
<proteinExistence type="predicted"/>
<evidence type="ECO:0000256" key="1">
    <source>
        <dbReference type="SAM" id="MobiDB-lite"/>
    </source>
</evidence>
<accession>A0ABS1YST5</accession>
<reference evidence="2 3" key="1">
    <citation type="submission" date="2021-01" db="EMBL/GenBank/DDBJ databases">
        <title>Evidence that Capnocytophaga endodontalis is a later homotypic synonym for Capnocytophaga genospecies AHN8471, and request for opinion on proposed recognition of strain AHN8471 as type strain of the species.</title>
        <authorList>
            <person name="Nicholson A.C."/>
            <person name="Hopper C.L."/>
            <person name="Gulvik C.A."/>
            <person name="Mcquiston J.R."/>
            <person name="Lau E.F."/>
        </authorList>
    </citation>
    <scope>NUCLEOTIDE SEQUENCE [LARGE SCALE GENOMIC DNA]</scope>
    <source>
        <strain evidence="2 3">AHN9576</strain>
    </source>
</reference>
<sequence length="261" mass="30108">MASLSSITKETPEERINRISPEPKGIIEGYQQVFNGVDDYMKKEYQSIGIDLSTLLEKCAEVADQYNEPEVFETNPYTFTPPQTLIEFYIAKYIRNRLNKDRWNLLFKKFIKDVVHDIRLVEKKVAQGNENISKRKQKLRTIVIDLFAELWLYPLFNSGYISRKETDLPVIITLDELVAKIKAKIEVSGVAPEDYYIILPIINVVGKGEGIDLEELANRLGIPRKNIIILANESTKLKLTEELDAFISFLQSLEILFEMED</sequence>
<evidence type="ECO:0000313" key="2">
    <source>
        <dbReference type="EMBL" id="MBM0649291.1"/>
    </source>
</evidence>
<dbReference type="EMBL" id="JAEUAH010000001">
    <property type="protein sequence ID" value="MBM0649291.1"/>
    <property type="molecule type" value="Genomic_DNA"/>
</dbReference>
<keyword evidence="3" id="KW-1185">Reference proteome</keyword>
<dbReference type="RefSeq" id="WP_203093222.1">
    <property type="nucleotide sequence ID" value="NZ_JAESPH010000003.1"/>
</dbReference>
<evidence type="ECO:0000313" key="3">
    <source>
        <dbReference type="Proteomes" id="UP000603506"/>
    </source>
</evidence>
<feature type="region of interest" description="Disordered" evidence="1">
    <location>
        <begin position="1"/>
        <end position="21"/>
    </location>
</feature>